<dbReference type="InterPro" id="IPR036881">
    <property type="entry name" value="Glyco_hydro_3_C_sf"/>
</dbReference>
<dbReference type="GO" id="GO:0005975">
    <property type="term" value="P:carbohydrate metabolic process"/>
    <property type="evidence" value="ECO:0007669"/>
    <property type="project" value="InterPro"/>
</dbReference>
<feature type="domain" description="Beta-lactamase-related" evidence="7">
    <location>
        <begin position="584"/>
        <end position="946"/>
    </location>
</feature>
<dbReference type="AlphaFoldDB" id="A0A512CEC2"/>
<dbReference type="EMBL" id="BJYV01000016">
    <property type="protein sequence ID" value="GEO22557.1"/>
    <property type="molecule type" value="Genomic_DNA"/>
</dbReference>
<dbReference type="InterPro" id="IPR017853">
    <property type="entry name" value="GH"/>
</dbReference>
<dbReference type="InterPro" id="IPR001466">
    <property type="entry name" value="Beta-lactam-related"/>
</dbReference>
<feature type="region of interest" description="Disordered" evidence="6">
    <location>
        <begin position="886"/>
        <end position="911"/>
    </location>
</feature>
<keyword evidence="5" id="KW-0326">Glycosidase</keyword>
<dbReference type="InterPro" id="IPR019800">
    <property type="entry name" value="Glyco_hydro_3_AS"/>
</dbReference>
<evidence type="ECO:0000259" key="7">
    <source>
        <dbReference type="Pfam" id="PF00144"/>
    </source>
</evidence>
<reference evidence="9 10" key="1">
    <citation type="submission" date="2019-07" db="EMBL/GenBank/DDBJ databases">
        <title>Whole genome shotgun sequence of Cyclobacterium qasimii NBRC 106168.</title>
        <authorList>
            <person name="Hosoyama A."/>
            <person name="Uohara A."/>
            <person name="Ohji S."/>
            <person name="Ichikawa N."/>
        </authorList>
    </citation>
    <scope>NUCLEOTIDE SEQUENCE [LARGE SCALE GENOMIC DNA]</scope>
    <source>
        <strain evidence="9 10">NBRC 106168</strain>
    </source>
</reference>
<dbReference type="Pfam" id="PF00144">
    <property type="entry name" value="Beta-lactamase"/>
    <property type="match status" value="1"/>
</dbReference>
<evidence type="ECO:0000313" key="10">
    <source>
        <dbReference type="Proteomes" id="UP000321301"/>
    </source>
</evidence>
<dbReference type="InterPro" id="IPR050226">
    <property type="entry name" value="NagZ_Beta-hexosaminidase"/>
</dbReference>
<comment type="caution">
    <text evidence="9">The sequence shown here is derived from an EMBL/GenBank/DDBJ whole genome shotgun (WGS) entry which is preliminary data.</text>
</comment>
<organism evidence="9 10">
    <name type="scientific">Cyclobacterium qasimii</name>
    <dbReference type="NCBI Taxonomy" id="1350429"/>
    <lineage>
        <taxon>Bacteria</taxon>
        <taxon>Pseudomonadati</taxon>
        <taxon>Bacteroidota</taxon>
        <taxon>Cytophagia</taxon>
        <taxon>Cytophagales</taxon>
        <taxon>Cyclobacteriaceae</taxon>
        <taxon>Cyclobacterium</taxon>
    </lineage>
</organism>
<dbReference type="InterPro" id="IPR012338">
    <property type="entry name" value="Beta-lactam/transpept-like"/>
</dbReference>
<dbReference type="EC" id="3.2.1.52" evidence="3"/>
<dbReference type="GO" id="GO:0009254">
    <property type="term" value="P:peptidoglycan turnover"/>
    <property type="evidence" value="ECO:0007669"/>
    <property type="project" value="TreeGrafter"/>
</dbReference>
<evidence type="ECO:0000256" key="5">
    <source>
        <dbReference type="ARBA" id="ARBA00023295"/>
    </source>
</evidence>
<dbReference type="PANTHER" id="PTHR30480:SF13">
    <property type="entry name" value="BETA-HEXOSAMINIDASE"/>
    <property type="match status" value="1"/>
</dbReference>
<dbReference type="Proteomes" id="UP000321301">
    <property type="component" value="Unassembled WGS sequence"/>
</dbReference>
<dbReference type="Pfam" id="PF00933">
    <property type="entry name" value="Glyco_hydro_3"/>
    <property type="match status" value="1"/>
</dbReference>
<comment type="catalytic activity">
    <reaction evidence="1">
        <text>Hydrolysis of terminal non-reducing N-acetyl-D-hexosamine residues in N-acetyl-beta-D-hexosaminides.</text>
        <dbReference type="EC" id="3.2.1.52"/>
    </reaction>
</comment>
<evidence type="ECO:0000256" key="1">
    <source>
        <dbReference type="ARBA" id="ARBA00001231"/>
    </source>
</evidence>
<keyword evidence="4" id="KW-0378">Hydrolase</keyword>
<dbReference type="Gene3D" id="3.20.20.300">
    <property type="entry name" value="Glycoside hydrolase, family 3, N-terminal domain"/>
    <property type="match status" value="1"/>
</dbReference>
<evidence type="ECO:0000256" key="6">
    <source>
        <dbReference type="SAM" id="MobiDB-lite"/>
    </source>
</evidence>
<dbReference type="PRINTS" id="PR00133">
    <property type="entry name" value="GLHYDRLASE3"/>
</dbReference>
<dbReference type="InterPro" id="IPR001764">
    <property type="entry name" value="Glyco_hydro_3_N"/>
</dbReference>
<dbReference type="PROSITE" id="PS00775">
    <property type="entry name" value="GLYCOSYL_HYDROL_F3"/>
    <property type="match status" value="1"/>
</dbReference>
<name>A0A512CEC2_9BACT</name>
<comment type="similarity">
    <text evidence="2">Belongs to the glycosyl hydrolase 3 family.</text>
</comment>
<proteinExistence type="inferred from homology"/>
<dbReference type="GO" id="GO:0004563">
    <property type="term" value="F:beta-N-acetylhexosaminidase activity"/>
    <property type="evidence" value="ECO:0007669"/>
    <property type="project" value="UniProtKB-EC"/>
</dbReference>
<dbReference type="SUPFAM" id="SSF56601">
    <property type="entry name" value="beta-lactamase/transpeptidase-like"/>
    <property type="match status" value="1"/>
</dbReference>
<keyword evidence="10" id="KW-1185">Reference proteome</keyword>
<gene>
    <name evidence="9" type="ORF">CQA01_30910</name>
</gene>
<protein>
    <recommendedName>
        <fullName evidence="3">beta-N-acetylhexosaminidase</fullName>
        <ecNumber evidence="3">3.2.1.52</ecNumber>
    </recommendedName>
</protein>
<feature type="compositionally biased region" description="Basic and acidic residues" evidence="6">
    <location>
        <begin position="890"/>
        <end position="902"/>
    </location>
</feature>
<evidence type="ECO:0000259" key="8">
    <source>
        <dbReference type="Pfam" id="PF00933"/>
    </source>
</evidence>
<evidence type="ECO:0000256" key="4">
    <source>
        <dbReference type="ARBA" id="ARBA00022801"/>
    </source>
</evidence>
<dbReference type="SUPFAM" id="SSF51445">
    <property type="entry name" value="(Trans)glycosidases"/>
    <property type="match status" value="1"/>
</dbReference>
<evidence type="ECO:0000256" key="2">
    <source>
        <dbReference type="ARBA" id="ARBA00005336"/>
    </source>
</evidence>
<evidence type="ECO:0000256" key="3">
    <source>
        <dbReference type="ARBA" id="ARBA00012663"/>
    </source>
</evidence>
<dbReference type="Gene3D" id="3.40.710.10">
    <property type="entry name" value="DD-peptidase/beta-lactamase superfamily"/>
    <property type="match status" value="1"/>
</dbReference>
<sequence length="975" mass="109520">MIGLVSGHDVSEPRDPLISENSAAQHHWVDSVFNSLTFEERLGQLFMVAAYSNKGQAHVNNISKLIQDENLGGIIFFQGGPVRQAHLTNHYQSISKTPLFIAMDAEWGIGMRLDSVLNFPKQMTLGAAKNDALVYQMGKEIARQFKEIGMHINFAPVVDVNSNPENPVIGYRSFGEKKQLVSNKSLAYMRGMQDNGILANAKHFPGHGDTDSDSHYTTPVINNSKARIVDVDLYPYRELINEGLMSIMVAHLHIPSLGSEPNLPTTLSPKVVTQLLKEEMNFKGLIFTDALNMKGVSSLYKPGEVELMALLAGNDVLLYAEDVPKSKTLILQAVEEGRISQEEIDQRVRKILNAKYWAGLHKKQQVDTHKLVERLSNFGTKALIEQMYASSLTVVTNENQLIPVKHLELEKMASLTLGRKGETFKDFLGKYAEFEHFTLRPNSNQNNFQAMEKNLEEFSTIVVGVMGMTNNSRRNFGLKNEEIAFIKRLQENHKVITVVFGNAYSASKFKDQENLIIAYEENDFTESLAPQVIFGGREGTGKLPISLQQAWAEGHGIETETLHRLAYSTPEAQGMDSRELMKIDGLMEKAIAHKATPGGSILIAKNGAVIFEKTYGHYDYTHQQAVTDKTLYDLASLTKVMATTQAIMFLNSRGMIALDDQLKQYLPELEGTNKGDITIRNILTHEAGLIPYIPHFNNTLEGTNWKPEYYSHQKNENYSLEIADGIYGNKSLPDSVWKWTVASNLRYSGTKSSKYSYKYSDVGMYLLHRLVETLVNQPMNEFLEQQFYAPLGMYRFGYLPLQRFSQDQIAPTEDDHIFRKTIVQGYVHDPGAALYGGVAGHAGLFGNANDLAKLMQMMLQNGKYGTEELIDKATIEKFTSKQSFQSRRGLGWDKPDPKKDRGPTGNLTSMSTFGHTGFTGTAAWADPEQQLIYIFLSNRVHPNAGNNQLLRDNVRSDIQDIMYRAIKNRFLLADK</sequence>
<accession>A0A512CEC2</accession>
<dbReference type="InterPro" id="IPR036962">
    <property type="entry name" value="Glyco_hydro_3_N_sf"/>
</dbReference>
<dbReference type="PANTHER" id="PTHR30480">
    <property type="entry name" value="BETA-HEXOSAMINIDASE-RELATED"/>
    <property type="match status" value="1"/>
</dbReference>
<dbReference type="Gene3D" id="3.40.50.1700">
    <property type="entry name" value="Glycoside hydrolase family 3 C-terminal domain"/>
    <property type="match status" value="1"/>
</dbReference>
<feature type="domain" description="Glycoside hydrolase family 3 N-terminal" evidence="8">
    <location>
        <begin position="37"/>
        <end position="353"/>
    </location>
</feature>
<evidence type="ECO:0000313" key="9">
    <source>
        <dbReference type="EMBL" id="GEO22557.1"/>
    </source>
</evidence>